<feature type="compositionally biased region" description="Acidic residues" evidence="1">
    <location>
        <begin position="193"/>
        <end position="202"/>
    </location>
</feature>
<keyword evidence="2" id="KW-0472">Membrane</keyword>
<dbReference type="PANTHER" id="PTHR31450">
    <property type="entry name" value="LEUCINE-RICH REPEAT-CONTAINING PROTEIN 19 LRRC19 FAMILY MEMBER"/>
    <property type="match status" value="1"/>
</dbReference>
<accession>A0A6P8F1P2</accession>
<dbReference type="Proteomes" id="UP000515152">
    <property type="component" value="Chromosome 25"/>
</dbReference>
<dbReference type="GeneID" id="116219492"/>
<dbReference type="PANTHER" id="PTHR31450:SF3">
    <property type="entry name" value="TYPE III ENDOSOME MEMBRANE PROTEIN TEMP"/>
    <property type="match status" value="1"/>
</dbReference>
<protein>
    <submittedName>
        <fullName evidence="4">Uncharacterized protein LOC116219492</fullName>
    </submittedName>
</protein>
<organism evidence="3 4">
    <name type="scientific">Clupea harengus</name>
    <name type="common">Atlantic herring</name>
    <dbReference type="NCBI Taxonomy" id="7950"/>
    <lineage>
        <taxon>Eukaryota</taxon>
        <taxon>Metazoa</taxon>
        <taxon>Chordata</taxon>
        <taxon>Craniata</taxon>
        <taxon>Vertebrata</taxon>
        <taxon>Euteleostomi</taxon>
        <taxon>Actinopterygii</taxon>
        <taxon>Neopterygii</taxon>
        <taxon>Teleostei</taxon>
        <taxon>Clupei</taxon>
        <taxon>Clupeiformes</taxon>
        <taxon>Clupeoidei</taxon>
        <taxon>Clupeidae</taxon>
        <taxon>Clupea</taxon>
    </lineage>
</organism>
<dbReference type="RefSeq" id="XP_031418644.1">
    <property type="nucleotide sequence ID" value="XM_031562784.1"/>
</dbReference>
<gene>
    <name evidence="4" type="primary">LOC116219492</name>
</gene>
<evidence type="ECO:0000256" key="1">
    <source>
        <dbReference type="SAM" id="MobiDB-lite"/>
    </source>
</evidence>
<evidence type="ECO:0000313" key="3">
    <source>
        <dbReference type="Proteomes" id="UP000515152"/>
    </source>
</evidence>
<dbReference type="OrthoDB" id="676979at2759"/>
<feature type="transmembrane region" description="Helical" evidence="2">
    <location>
        <begin position="82"/>
        <end position="103"/>
    </location>
</feature>
<feature type="compositionally biased region" description="Acidic residues" evidence="1">
    <location>
        <begin position="157"/>
        <end position="167"/>
    </location>
</feature>
<name>A0A6P8F1P2_CLUHA</name>
<keyword evidence="3" id="KW-1185">Reference proteome</keyword>
<sequence length="208" mass="22738">MGYICRATSVAWYLWAPLVGAVMWQNPEVLSSIIQGGGSEKTVKAFQRTLLADDSTPGTTAQHASIGVDTGAVDTGSNSGTWPYLLAALLTMLSVSLFIVVVVKCRLYERYLASYRHVLLPEGDPVSQYDPRGLEVGFPPQSVMERVPPRHFHIADDGDDGDDDGFIEDNYIQAGGSGRAEREREQERHAGDESDTDDDLDLDQFSIG</sequence>
<dbReference type="AlphaFoldDB" id="A0A6P8F1P2"/>
<evidence type="ECO:0000313" key="4">
    <source>
        <dbReference type="RefSeq" id="XP_031418644.1"/>
    </source>
</evidence>
<feature type="compositionally biased region" description="Basic and acidic residues" evidence="1">
    <location>
        <begin position="179"/>
        <end position="192"/>
    </location>
</feature>
<reference evidence="4" key="1">
    <citation type="submission" date="2025-08" db="UniProtKB">
        <authorList>
            <consortium name="RefSeq"/>
        </authorList>
    </citation>
    <scope>IDENTIFICATION</scope>
</reference>
<proteinExistence type="predicted"/>
<dbReference type="KEGG" id="char:116219492"/>
<evidence type="ECO:0000256" key="2">
    <source>
        <dbReference type="SAM" id="Phobius"/>
    </source>
</evidence>
<keyword evidence="2" id="KW-1133">Transmembrane helix</keyword>
<keyword evidence="2" id="KW-0812">Transmembrane</keyword>
<feature type="region of interest" description="Disordered" evidence="1">
    <location>
        <begin position="151"/>
        <end position="208"/>
    </location>
</feature>